<name>X6MVM0_RETFI</name>
<accession>X6MVM0</accession>
<evidence type="ECO:0000256" key="1">
    <source>
        <dbReference type="SAM" id="MobiDB-lite"/>
    </source>
</evidence>
<evidence type="ECO:0000313" key="3">
    <source>
        <dbReference type="Proteomes" id="UP000023152"/>
    </source>
</evidence>
<feature type="compositionally biased region" description="Basic and acidic residues" evidence="1">
    <location>
        <begin position="507"/>
        <end position="517"/>
    </location>
</feature>
<sequence length="553" mass="65156">MSKISKESKNYQEQLAQKLLGITSSNVIKLYYENANEFVNSLLDKYRDTTYFDKKCPFSCIYGVTLSGCVQKQLVVSNISCGYLVFLYHLKEKHFDESTINLCPEKHANIFQWIKKCIEKVKKETCNKTIEVLEHSKHSLKIKWKGLGYHIAIAWTFSKRQYCEFHYTQQNVHVYPFSSEQLQMAANDLIDEAPIHQRLIVRTSKENNIVRKCFEKSMNASLSLLRVYYMREELVEKNTQSAILFLKVWQHVAIKEKFSNSSLEIICVYIFDQLKKRSSNPISSFDIIQEFFKLITELKSAKETKMIEWPYRQNHFQYQKKNFVYNAVGNLETKLEKSKDLFYACEGSLAIINSNKISGFMKYIFESLKLKDKEVKDKEAKDNWGIEDILYLAPRASSENDSVKVDRSALLAKELVEHCFYELKDRKHALPMRDILNNCKELYDSYHLELCFVLTHWESVKTRIERYIKMRWGDKEKYVWTKDENDKNSKDEPAALESFFESLKKYHKEDPTEREARNDDEDIDRNSDSKSSFVVSSFASIFYYVIAISKYIG</sequence>
<evidence type="ECO:0000313" key="2">
    <source>
        <dbReference type="EMBL" id="ETO17696.1"/>
    </source>
</evidence>
<gene>
    <name evidence="2" type="ORF">RFI_19617</name>
</gene>
<dbReference type="EMBL" id="ASPP01016162">
    <property type="protein sequence ID" value="ETO17696.1"/>
    <property type="molecule type" value="Genomic_DNA"/>
</dbReference>
<organism evidence="2 3">
    <name type="scientific">Reticulomyxa filosa</name>
    <dbReference type="NCBI Taxonomy" id="46433"/>
    <lineage>
        <taxon>Eukaryota</taxon>
        <taxon>Sar</taxon>
        <taxon>Rhizaria</taxon>
        <taxon>Retaria</taxon>
        <taxon>Foraminifera</taxon>
        <taxon>Monothalamids</taxon>
        <taxon>Reticulomyxidae</taxon>
        <taxon>Reticulomyxa</taxon>
    </lineage>
</organism>
<dbReference type="AlphaFoldDB" id="X6MVM0"/>
<keyword evidence="3" id="KW-1185">Reference proteome</keyword>
<proteinExistence type="predicted"/>
<feature type="region of interest" description="Disordered" evidence="1">
    <location>
        <begin position="507"/>
        <end position="528"/>
    </location>
</feature>
<comment type="caution">
    <text evidence="2">The sequence shown here is derived from an EMBL/GenBank/DDBJ whole genome shotgun (WGS) entry which is preliminary data.</text>
</comment>
<protein>
    <submittedName>
        <fullName evidence="2">Uncharacterized protein</fullName>
    </submittedName>
</protein>
<dbReference type="Proteomes" id="UP000023152">
    <property type="component" value="Unassembled WGS sequence"/>
</dbReference>
<reference evidence="2 3" key="1">
    <citation type="journal article" date="2013" name="Curr. Biol.">
        <title>The Genome of the Foraminiferan Reticulomyxa filosa.</title>
        <authorList>
            <person name="Glockner G."/>
            <person name="Hulsmann N."/>
            <person name="Schleicher M."/>
            <person name="Noegel A.A."/>
            <person name="Eichinger L."/>
            <person name="Gallinger C."/>
            <person name="Pawlowski J."/>
            <person name="Sierra R."/>
            <person name="Euteneuer U."/>
            <person name="Pillet L."/>
            <person name="Moustafa A."/>
            <person name="Platzer M."/>
            <person name="Groth M."/>
            <person name="Szafranski K."/>
            <person name="Schliwa M."/>
        </authorList>
    </citation>
    <scope>NUCLEOTIDE SEQUENCE [LARGE SCALE GENOMIC DNA]</scope>
</reference>